<sequence>AAREAVGLRRVLAEQDPAAFTPNLVISLRVLASLLAEVGNVDEALSVFTAHSESFSPSTRARLLLARANWRDHGKAEDLVQAARMADDSDDPALLGPARREVAQAIRTSEVDTHPEALPAWALLPPQDPRMELLQGWLKCSDVSERVDFLERNFSEPTADDVAFYAAAAELYVDIPAIEALAQMVEYIAEAGIELVAEQLRVIARAYSLAQHLLEAHQSGSGSSFLREQLSGADGTPRDEPAWEQTLSHPQMRDAVTSVLDDNLPEALAQRMRAILDLALLADPELAYAVHDTSEGAEDALQELLEAHNWRALAAAVKVRAELSGGTYGRVALAVAAAAAGDVDEALAHIEPVWQGDPVDRRLIDALLTHAALDPECPEGLTELHSRLSAPSRRDR</sequence>
<organism evidence="2 3">
    <name type="scientific">Actinomyces ruminicola</name>
    <dbReference type="NCBI Taxonomy" id="332524"/>
    <lineage>
        <taxon>Bacteria</taxon>
        <taxon>Bacillati</taxon>
        <taxon>Actinomycetota</taxon>
        <taxon>Actinomycetes</taxon>
        <taxon>Actinomycetales</taxon>
        <taxon>Actinomycetaceae</taxon>
        <taxon>Actinomyces</taxon>
    </lineage>
</organism>
<evidence type="ECO:0000313" key="2">
    <source>
        <dbReference type="EMBL" id="SDN69006.1"/>
    </source>
</evidence>
<proteinExistence type="predicted"/>
<feature type="region of interest" description="Disordered" evidence="1">
    <location>
        <begin position="225"/>
        <end position="247"/>
    </location>
</feature>
<feature type="non-terminal residue" evidence="2">
    <location>
        <position position="1"/>
    </location>
</feature>
<evidence type="ECO:0000256" key="1">
    <source>
        <dbReference type="SAM" id="MobiDB-lite"/>
    </source>
</evidence>
<dbReference type="Proteomes" id="UP000198541">
    <property type="component" value="Unassembled WGS sequence"/>
</dbReference>
<dbReference type="AlphaFoldDB" id="A0A1H0DG71"/>
<gene>
    <name evidence="2" type="ORF">SAMN05216355_11069</name>
</gene>
<evidence type="ECO:0008006" key="4">
    <source>
        <dbReference type="Google" id="ProtNLM"/>
    </source>
</evidence>
<reference evidence="3" key="1">
    <citation type="submission" date="2016-10" db="EMBL/GenBank/DDBJ databases">
        <authorList>
            <person name="Varghese N."/>
            <person name="Submissions S."/>
        </authorList>
    </citation>
    <scope>NUCLEOTIDE SEQUENCE [LARGE SCALE GENOMIC DNA]</scope>
    <source>
        <strain evidence="3">DSM 27982</strain>
    </source>
</reference>
<keyword evidence="3" id="KW-1185">Reference proteome</keyword>
<accession>A0A1H0DG71</accession>
<evidence type="ECO:0000313" key="3">
    <source>
        <dbReference type="Proteomes" id="UP000198541"/>
    </source>
</evidence>
<dbReference type="RefSeq" id="WP_176765832.1">
    <property type="nucleotide sequence ID" value="NZ_FNIM01000010.1"/>
</dbReference>
<protein>
    <recommendedName>
        <fullName evidence="4">Tetratricopeptide repeat-containing protein</fullName>
    </recommendedName>
</protein>
<name>A0A1H0DG71_9ACTO</name>
<dbReference type="EMBL" id="FNIM01000010">
    <property type="protein sequence ID" value="SDN69006.1"/>
    <property type="molecule type" value="Genomic_DNA"/>
</dbReference>